<feature type="signal peptide" evidence="1">
    <location>
        <begin position="1"/>
        <end position="18"/>
    </location>
</feature>
<feature type="domain" description="Excalibur calcium-binding" evidence="2">
    <location>
        <begin position="24"/>
        <end position="78"/>
    </location>
</feature>
<feature type="chain" id="PRO_5042126690" evidence="1">
    <location>
        <begin position="19"/>
        <end position="80"/>
    </location>
</feature>
<evidence type="ECO:0000256" key="1">
    <source>
        <dbReference type="SAM" id="SignalP"/>
    </source>
</evidence>
<proteinExistence type="predicted"/>
<dbReference type="AlphaFoldDB" id="A0AAF0BVD5"/>
<evidence type="ECO:0000313" key="3">
    <source>
        <dbReference type="EMBL" id="WCO66908.1"/>
    </source>
</evidence>
<accession>A0AAF0BVD5</accession>
<evidence type="ECO:0000313" key="4">
    <source>
        <dbReference type="Proteomes" id="UP001216390"/>
    </source>
</evidence>
<dbReference type="SMART" id="SM00894">
    <property type="entry name" value="Excalibur"/>
    <property type="match status" value="1"/>
</dbReference>
<protein>
    <submittedName>
        <fullName evidence="3">Excalibur calcium-binding domain-containing protein</fullName>
    </submittedName>
</protein>
<gene>
    <name evidence="3" type="ORF">PO878_20660</name>
</gene>
<evidence type="ECO:0000259" key="2">
    <source>
        <dbReference type="SMART" id="SM00894"/>
    </source>
</evidence>
<name>A0AAF0BVD5_9ACTN</name>
<dbReference type="Pfam" id="PF05901">
    <property type="entry name" value="Excalibur"/>
    <property type="match status" value="1"/>
</dbReference>
<dbReference type="RefSeq" id="WP_272736430.1">
    <property type="nucleotide sequence ID" value="NZ_CP116942.1"/>
</dbReference>
<dbReference type="InterPro" id="IPR008613">
    <property type="entry name" value="Excalibur_Ca-bd_domain"/>
</dbReference>
<dbReference type="PROSITE" id="PS51257">
    <property type="entry name" value="PROKAR_LIPOPROTEIN"/>
    <property type="match status" value="1"/>
</dbReference>
<dbReference type="EMBL" id="CP116942">
    <property type="protein sequence ID" value="WCO66908.1"/>
    <property type="molecule type" value="Genomic_DNA"/>
</dbReference>
<keyword evidence="4" id="KW-1185">Reference proteome</keyword>
<organism evidence="3 4">
    <name type="scientific">Iamia majanohamensis</name>
    <dbReference type="NCBI Taxonomy" id="467976"/>
    <lineage>
        <taxon>Bacteria</taxon>
        <taxon>Bacillati</taxon>
        <taxon>Actinomycetota</taxon>
        <taxon>Acidimicrobiia</taxon>
        <taxon>Acidimicrobiales</taxon>
        <taxon>Iamiaceae</taxon>
        <taxon>Iamia</taxon>
    </lineage>
</organism>
<dbReference type="KEGG" id="ima:PO878_20660"/>
<sequence>MRKALFIVVLALAVTLVAGCQPRVFKSCDEVHTVYKGGIARPGYRQIGPPLRRAPHVDKALYDANRARDRDKDGIGCEVT</sequence>
<reference evidence="3" key="1">
    <citation type="submission" date="2023-01" db="EMBL/GenBank/DDBJ databases">
        <title>The diversity of Class Acidimicrobiia in South China Sea sediment environments and the proposal of Iamia marina sp. nov., a novel species of the genus Iamia.</title>
        <authorList>
            <person name="He Y."/>
            <person name="Tian X."/>
        </authorList>
    </citation>
    <scope>NUCLEOTIDE SEQUENCE</scope>
    <source>
        <strain evidence="3">DSM 19957</strain>
    </source>
</reference>
<dbReference type="Proteomes" id="UP001216390">
    <property type="component" value="Chromosome"/>
</dbReference>
<keyword evidence="1" id="KW-0732">Signal</keyword>